<keyword evidence="1" id="KW-0862">Zinc</keyword>
<evidence type="ECO:0000259" key="3">
    <source>
        <dbReference type="PROSITE" id="PS50089"/>
    </source>
</evidence>
<protein>
    <recommendedName>
        <fullName evidence="3">RING-type domain-containing protein</fullName>
    </recommendedName>
</protein>
<accession>A0A8T3AK50</accession>
<dbReference type="Pfam" id="PF13639">
    <property type="entry name" value="zf-RING_2"/>
    <property type="match status" value="1"/>
</dbReference>
<dbReference type="SMART" id="SM00184">
    <property type="entry name" value="RING"/>
    <property type="match status" value="1"/>
</dbReference>
<keyword evidence="5" id="KW-1185">Reference proteome</keyword>
<dbReference type="InterPro" id="IPR001841">
    <property type="entry name" value="Znf_RING"/>
</dbReference>
<dbReference type="PANTHER" id="PTHR46592">
    <property type="entry name" value="RING-H2 FINGER PROTEIN ATL67"/>
    <property type="match status" value="1"/>
</dbReference>
<dbReference type="SMR" id="A0A8T3AK50"/>
<evidence type="ECO:0000256" key="2">
    <source>
        <dbReference type="SAM" id="Phobius"/>
    </source>
</evidence>
<sequence length="191" mass="20846">MREMPGNIFATAVGGGGTSPPPLPPFVYSIDGLSTPLTLGLTAALVIFLITFFLAFFFCYHLTLNPRSQNPNPSPDQHIAAGSSRVIFVMEDRGVPGLDEEVISSYPKFSFSVNGGGEDLCSICLNEYNEGEMLRSMPECRHCFHILCIDSWLQRHGTCPVCLSSPAPGRLLTPTMELLSITQESGERFRG</sequence>
<proteinExistence type="predicted"/>
<dbReference type="EMBL" id="JAGYWB010000016">
    <property type="protein sequence ID" value="KAI0496799.1"/>
    <property type="molecule type" value="Genomic_DNA"/>
</dbReference>
<comment type="caution">
    <text evidence="4">The sequence shown here is derived from an EMBL/GenBank/DDBJ whole genome shotgun (WGS) entry which is preliminary data.</text>
</comment>
<keyword evidence="2" id="KW-1133">Transmembrane helix</keyword>
<dbReference type="AlphaFoldDB" id="A0A8T3AK50"/>
<reference evidence="4" key="1">
    <citation type="journal article" date="2022" name="Front. Genet.">
        <title>Chromosome-Scale Assembly of the Dendrobium nobile Genome Provides Insights Into the Molecular Mechanism of the Biosynthesis of the Medicinal Active Ingredient of Dendrobium.</title>
        <authorList>
            <person name="Xu Q."/>
            <person name="Niu S.-C."/>
            <person name="Li K.-L."/>
            <person name="Zheng P.-J."/>
            <person name="Zhang X.-J."/>
            <person name="Jia Y."/>
            <person name="Liu Y."/>
            <person name="Niu Y.-X."/>
            <person name="Yu L.-H."/>
            <person name="Chen D.-F."/>
            <person name="Zhang G.-Q."/>
        </authorList>
    </citation>
    <scope>NUCLEOTIDE SEQUENCE</scope>
    <source>
        <tissue evidence="4">Leaf</tissue>
    </source>
</reference>
<dbReference type="GO" id="GO:0016567">
    <property type="term" value="P:protein ubiquitination"/>
    <property type="evidence" value="ECO:0007669"/>
    <property type="project" value="InterPro"/>
</dbReference>
<organism evidence="4 5">
    <name type="scientific">Dendrobium nobile</name>
    <name type="common">Orchid</name>
    <dbReference type="NCBI Taxonomy" id="94219"/>
    <lineage>
        <taxon>Eukaryota</taxon>
        <taxon>Viridiplantae</taxon>
        <taxon>Streptophyta</taxon>
        <taxon>Embryophyta</taxon>
        <taxon>Tracheophyta</taxon>
        <taxon>Spermatophyta</taxon>
        <taxon>Magnoliopsida</taxon>
        <taxon>Liliopsida</taxon>
        <taxon>Asparagales</taxon>
        <taxon>Orchidaceae</taxon>
        <taxon>Epidendroideae</taxon>
        <taxon>Malaxideae</taxon>
        <taxon>Dendrobiinae</taxon>
        <taxon>Dendrobium</taxon>
    </lineage>
</organism>
<dbReference type="InterPro" id="IPR013083">
    <property type="entry name" value="Znf_RING/FYVE/PHD"/>
</dbReference>
<feature type="transmembrane region" description="Helical" evidence="2">
    <location>
        <begin position="37"/>
        <end position="60"/>
    </location>
</feature>
<feature type="domain" description="RING-type" evidence="3">
    <location>
        <begin position="121"/>
        <end position="162"/>
    </location>
</feature>
<dbReference type="Gene3D" id="3.30.40.10">
    <property type="entry name" value="Zinc/RING finger domain, C3HC4 (zinc finger)"/>
    <property type="match status" value="1"/>
</dbReference>
<name>A0A8T3AK50_DENNO</name>
<dbReference type="SUPFAM" id="SSF57850">
    <property type="entry name" value="RING/U-box"/>
    <property type="match status" value="1"/>
</dbReference>
<keyword evidence="1" id="KW-0479">Metal-binding</keyword>
<evidence type="ECO:0000256" key="1">
    <source>
        <dbReference type="PROSITE-ProRule" id="PRU00175"/>
    </source>
</evidence>
<evidence type="ECO:0000313" key="4">
    <source>
        <dbReference type="EMBL" id="KAI0496799.1"/>
    </source>
</evidence>
<evidence type="ECO:0000313" key="5">
    <source>
        <dbReference type="Proteomes" id="UP000829196"/>
    </source>
</evidence>
<keyword evidence="2" id="KW-0472">Membrane</keyword>
<dbReference type="Proteomes" id="UP000829196">
    <property type="component" value="Unassembled WGS sequence"/>
</dbReference>
<dbReference type="PANTHER" id="PTHR46592:SF6">
    <property type="entry name" value="RING-H2 FINGER PROTEIN ATL67"/>
    <property type="match status" value="1"/>
</dbReference>
<dbReference type="CDD" id="cd16461">
    <property type="entry name" value="RING-H2_EL5-like"/>
    <property type="match status" value="1"/>
</dbReference>
<dbReference type="GO" id="GO:0008270">
    <property type="term" value="F:zinc ion binding"/>
    <property type="evidence" value="ECO:0007669"/>
    <property type="project" value="UniProtKB-KW"/>
</dbReference>
<dbReference type="GO" id="GO:0016740">
    <property type="term" value="F:transferase activity"/>
    <property type="evidence" value="ECO:0007669"/>
    <property type="project" value="InterPro"/>
</dbReference>
<keyword evidence="1" id="KW-0863">Zinc-finger</keyword>
<keyword evidence="2" id="KW-0812">Transmembrane</keyword>
<gene>
    <name evidence="4" type="ORF">KFK09_023123</name>
</gene>
<dbReference type="InterPro" id="IPR044289">
    <property type="entry name" value="ATL67-70"/>
</dbReference>
<dbReference type="PROSITE" id="PS50089">
    <property type="entry name" value="ZF_RING_2"/>
    <property type="match status" value="1"/>
</dbReference>
<dbReference type="OrthoDB" id="8062037at2759"/>